<evidence type="ECO:0000256" key="1">
    <source>
        <dbReference type="ARBA" id="ARBA00004123"/>
    </source>
</evidence>
<dbReference type="InterPro" id="IPR051089">
    <property type="entry name" value="prtT"/>
</dbReference>
<evidence type="ECO:0000313" key="7">
    <source>
        <dbReference type="EMBL" id="VUC31012.1"/>
    </source>
</evidence>
<reference evidence="7 8" key="1">
    <citation type="submission" date="2019-06" db="EMBL/GenBank/DDBJ databases">
        <authorList>
            <person name="Broberg M."/>
        </authorList>
    </citation>
    <scope>NUCLEOTIDE SEQUENCE [LARGE SCALE GENOMIC DNA]</scope>
</reference>
<evidence type="ECO:0000313" key="8">
    <source>
        <dbReference type="Proteomes" id="UP000766486"/>
    </source>
</evidence>
<keyword evidence="3" id="KW-0238">DNA-binding</keyword>
<dbReference type="PANTHER" id="PTHR31845">
    <property type="entry name" value="FINGER DOMAIN PROTEIN, PUTATIVE-RELATED"/>
    <property type="match status" value="1"/>
</dbReference>
<evidence type="ECO:0000256" key="4">
    <source>
        <dbReference type="ARBA" id="ARBA00023163"/>
    </source>
</evidence>
<evidence type="ECO:0000256" key="3">
    <source>
        <dbReference type="ARBA" id="ARBA00023125"/>
    </source>
</evidence>
<keyword evidence="6" id="KW-0175">Coiled coil</keyword>
<sequence>MSKSTQSSSETRRNRTCEVLNLSYLCKVGRAIISANDLLQGCRKRKIKCIPDLGSKHLSGRCSRCNKMDLECIYNPPAIKRKRKRNETRIRELEQKLEEVQQSISNEQGANRWTSSTSGLSPMTERINGSLLTPGQITEGHSGCESSHGMAEESFVKKYANDDPVSRGMIEEPLADKLCIVFCTEMLPHYPLVLPPAPISYQTLREDRPAILRAIMATASSIWAPDLWKPLFEDAERYVMEQALMRGQKNLDLIQAALLLATWSHPPKRFQDLNFGQFVNIAATMILDLQSSNDPQYLVSSNSITTSVEGSLEVARTFSACYLLSSSIAMSLRRPNIMPYNSWVQDCLTVLINATATHIGDRRLVAWIHLQQLAEETLAMAGIDGNSLGRSTDPRTVLILKSGLERTKAWRQKLPDDIMHDTLDIHYHVILLNLSEPGLHDKYNPKDFRPPYAIHTRPAVYPLIKNQPQFLNARMECLEVARNMMQIFRHLSAEAVRQKPVISFTRLMYAAVIIVKLSVLEKSGSGELHSSEEISDMEVLRQILNKLVSAAEGSQYLVPATFCAVLRRMLSQCAQRDSQATNGHDALIEPLINLELEDSTAGHSTRSLMDPIIRVPPLPAEEHRNSDIGPPSLRMEIQPSPNAFTLFDDYRQSTPDDVAAAMFWNNFLNEASF</sequence>
<proteinExistence type="predicted"/>
<comment type="subcellular location">
    <subcellularLocation>
        <location evidence="1">Nucleus</location>
    </subcellularLocation>
</comment>
<accession>A0ABY6UIE0</accession>
<dbReference type="PANTHER" id="PTHR31845:SF10">
    <property type="entry name" value="ZN(II)2CYS6 TRANSCRIPTION FACTOR (EUROFUNG)"/>
    <property type="match status" value="1"/>
</dbReference>
<evidence type="ECO:0000256" key="2">
    <source>
        <dbReference type="ARBA" id="ARBA00023015"/>
    </source>
</evidence>
<gene>
    <name evidence="7" type="ORF">CLO192961_LOCUS296362</name>
</gene>
<protein>
    <recommendedName>
        <fullName evidence="9">Zn(2)-C6 fungal-type domain-containing protein</fullName>
    </recommendedName>
</protein>
<dbReference type="Gene3D" id="4.10.240.10">
    <property type="entry name" value="Zn(2)-C6 fungal-type DNA-binding domain"/>
    <property type="match status" value="1"/>
</dbReference>
<keyword evidence="5" id="KW-0539">Nucleus</keyword>
<keyword evidence="8" id="KW-1185">Reference proteome</keyword>
<dbReference type="EMBL" id="CABFNS010000826">
    <property type="protein sequence ID" value="VUC31012.1"/>
    <property type="molecule type" value="Genomic_DNA"/>
</dbReference>
<name>A0ABY6UIE0_BIOOC</name>
<evidence type="ECO:0008006" key="9">
    <source>
        <dbReference type="Google" id="ProtNLM"/>
    </source>
</evidence>
<dbReference type="InterPro" id="IPR001138">
    <property type="entry name" value="Zn2Cys6_DnaBD"/>
</dbReference>
<dbReference type="Proteomes" id="UP000766486">
    <property type="component" value="Unassembled WGS sequence"/>
</dbReference>
<feature type="coiled-coil region" evidence="6">
    <location>
        <begin position="83"/>
        <end position="110"/>
    </location>
</feature>
<dbReference type="CDD" id="cd12148">
    <property type="entry name" value="fungal_TF_MHR"/>
    <property type="match status" value="1"/>
</dbReference>
<dbReference type="SUPFAM" id="SSF57701">
    <property type="entry name" value="Zn2/Cys6 DNA-binding domain"/>
    <property type="match status" value="1"/>
</dbReference>
<comment type="caution">
    <text evidence="7">The sequence shown here is derived from an EMBL/GenBank/DDBJ whole genome shotgun (WGS) entry which is preliminary data.</text>
</comment>
<keyword evidence="2" id="KW-0805">Transcription regulation</keyword>
<evidence type="ECO:0000256" key="5">
    <source>
        <dbReference type="ARBA" id="ARBA00023242"/>
    </source>
</evidence>
<dbReference type="InterPro" id="IPR036864">
    <property type="entry name" value="Zn2-C6_fun-type_DNA-bd_sf"/>
</dbReference>
<dbReference type="CDD" id="cd00067">
    <property type="entry name" value="GAL4"/>
    <property type="match status" value="1"/>
</dbReference>
<organism evidence="7 8">
    <name type="scientific">Bionectria ochroleuca</name>
    <name type="common">Gliocladium roseum</name>
    <dbReference type="NCBI Taxonomy" id="29856"/>
    <lineage>
        <taxon>Eukaryota</taxon>
        <taxon>Fungi</taxon>
        <taxon>Dikarya</taxon>
        <taxon>Ascomycota</taxon>
        <taxon>Pezizomycotina</taxon>
        <taxon>Sordariomycetes</taxon>
        <taxon>Hypocreomycetidae</taxon>
        <taxon>Hypocreales</taxon>
        <taxon>Bionectriaceae</taxon>
        <taxon>Clonostachys</taxon>
    </lineage>
</organism>
<evidence type="ECO:0000256" key="6">
    <source>
        <dbReference type="SAM" id="Coils"/>
    </source>
</evidence>
<keyword evidence="4" id="KW-0804">Transcription</keyword>